<sequence>MATIEARKTAGVSPDTSVSTDFNSEATITGNCLQNRQKSNNSISGAKGQRNQGATSDDDQGDDEEEEEDNNPDEADGKDSSKKATPTNGFGIGIGKRPAICEKSAKKGSENSGTVLGSESLSTASSKKRDASIFTTVDDEEEAFNDDEGQGSSCYPRKKMVRRLSNASNGMMAYEDARKDSIASEEGALGGTAPSAVEETSDDDEIYNKVAEIDESDNDEVLSEAAEERMLKKDFELSDNESEEGDGPDMSLLLDNNSLFRDDYLTMHTMDDNLLGLSSDHWRGMEEIAPVQSNTSTRRVRFDDHVHAVSDVDSDTSSEDLNSFFPDLFHRESQLLTSANFHPDGVLDEAGYFEGSTASDSEKSYWDFGDEKPGEWRDHDVHTESESESDSEAGSSGYETDEGDTTDEELPPPPTISKPSRVHRDSESSASTSTATPKPFPRNKKARSNKRNGPVRGFFTLDPKRPIAFVDSTGTRMVLLPARTPDKENPLWPGSTASSTANNSPRSSFQMLNGEESDFSDGTNRNLVDIMLSGVSGAFGGNNFPIGPPEAFFPFVDVQLDGTIVADDEYDEDEMDEGENLLDVHDFIDFGEGETDEGDDETDVPTAGNSPTTVNAGHTPARPSGLSAAQEMSRNMLQHFDRGVVTSFRRNQNRYRDVARLPDDPAMRASASRPVRTGASADAIITPMRKKKSESKTMGRGSPLARKSGQVAGFSSRRR</sequence>
<evidence type="ECO:0000313" key="3">
    <source>
        <dbReference type="Proteomes" id="UP000799438"/>
    </source>
</evidence>
<feature type="region of interest" description="Disordered" evidence="1">
    <location>
        <begin position="214"/>
        <end position="251"/>
    </location>
</feature>
<feature type="compositionally biased region" description="Polar residues" evidence="1">
    <location>
        <begin position="14"/>
        <end position="55"/>
    </location>
</feature>
<feature type="compositionally biased region" description="Acidic residues" evidence="1">
    <location>
        <begin position="399"/>
        <end position="410"/>
    </location>
</feature>
<name>A0A6A6BP23_9PEZI</name>
<feature type="compositionally biased region" description="Polar residues" evidence="1">
    <location>
        <begin position="495"/>
        <end position="511"/>
    </location>
</feature>
<feature type="compositionally biased region" description="Basic residues" evidence="1">
    <location>
        <begin position="441"/>
        <end position="450"/>
    </location>
</feature>
<dbReference type="EMBL" id="ML995478">
    <property type="protein sequence ID" value="KAF2145015.1"/>
    <property type="molecule type" value="Genomic_DNA"/>
</dbReference>
<feature type="region of interest" description="Disordered" evidence="1">
    <location>
        <begin position="656"/>
        <end position="719"/>
    </location>
</feature>
<reference evidence="2" key="1">
    <citation type="journal article" date="2020" name="Stud. Mycol.">
        <title>101 Dothideomycetes genomes: a test case for predicting lifestyles and emergence of pathogens.</title>
        <authorList>
            <person name="Haridas S."/>
            <person name="Albert R."/>
            <person name="Binder M."/>
            <person name="Bloem J."/>
            <person name="Labutti K."/>
            <person name="Salamov A."/>
            <person name="Andreopoulos B."/>
            <person name="Baker S."/>
            <person name="Barry K."/>
            <person name="Bills G."/>
            <person name="Bluhm B."/>
            <person name="Cannon C."/>
            <person name="Castanera R."/>
            <person name="Culley D."/>
            <person name="Daum C."/>
            <person name="Ezra D."/>
            <person name="Gonzalez J."/>
            <person name="Henrissat B."/>
            <person name="Kuo A."/>
            <person name="Liang C."/>
            <person name="Lipzen A."/>
            <person name="Lutzoni F."/>
            <person name="Magnuson J."/>
            <person name="Mondo S."/>
            <person name="Nolan M."/>
            <person name="Ohm R."/>
            <person name="Pangilinan J."/>
            <person name="Park H.-J."/>
            <person name="Ramirez L."/>
            <person name="Alfaro M."/>
            <person name="Sun H."/>
            <person name="Tritt A."/>
            <person name="Yoshinaga Y."/>
            <person name="Zwiers L.-H."/>
            <person name="Turgeon B."/>
            <person name="Goodwin S."/>
            <person name="Spatafora J."/>
            <person name="Crous P."/>
            <person name="Grigoriev I."/>
        </authorList>
    </citation>
    <scope>NUCLEOTIDE SEQUENCE</scope>
    <source>
        <strain evidence="2">CBS 121167</strain>
    </source>
</reference>
<proteinExistence type="predicted"/>
<accession>A0A6A6BP23</accession>
<feature type="region of interest" description="Disordered" evidence="1">
    <location>
        <begin position="484"/>
        <end position="520"/>
    </location>
</feature>
<dbReference type="RefSeq" id="XP_033400727.1">
    <property type="nucleotide sequence ID" value="XM_033542943.1"/>
</dbReference>
<feature type="compositionally biased region" description="Acidic residues" evidence="1">
    <location>
        <begin position="593"/>
        <end position="603"/>
    </location>
</feature>
<feature type="compositionally biased region" description="Basic and acidic residues" evidence="1">
    <location>
        <begin position="226"/>
        <end position="236"/>
    </location>
</feature>
<gene>
    <name evidence="2" type="ORF">K452DRAFT_305959</name>
</gene>
<feature type="compositionally biased region" description="Acidic residues" evidence="1">
    <location>
        <begin position="237"/>
        <end position="247"/>
    </location>
</feature>
<feature type="compositionally biased region" description="Polar residues" evidence="1">
    <location>
        <begin position="110"/>
        <end position="125"/>
    </location>
</feature>
<organism evidence="2 3">
    <name type="scientific">Aplosporella prunicola CBS 121167</name>
    <dbReference type="NCBI Taxonomy" id="1176127"/>
    <lineage>
        <taxon>Eukaryota</taxon>
        <taxon>Fungi</taxon>
        <taxon>Dikarya</taxon>
        <taxon>Ascomycota</taxon>
        <taxon>Pezizomycotina</taxon>
        <taxon>Dothideomycetes</taxon>
        <taxon>Dothideomycetes incertae sedis</taxon>
        <taxon>Botryosphaeriales</taxon>
        <taxon>Aplosporellaceae</taxon>
        <taxon>Aplosporella</taxon>
    </lineage>
</organism>
<feature type="compositionally biased region" description="Basic and acidic residues" evidence="1">
    <location>
        <begin position="656"/>
        <end position="666"/>
    </location>
</feature>
<dbReference type="GeneID" id="54300440"/>
<keyword evidence="3" id="KW-1185">Reference proteome</keyword>
<feature type="compositionally biased region" description="Polar residues" evidence="1">
    <location>
        <begin position="607"/>
        <end position="616"/>
    </location>
</feature>
<feature type="compositionally biased region" description="Basic and acidic residues" evidence="1">
    <location>
        <begin position="99"/>
        <end position="109"/>
    </location>
</feature>
<dbReference type="Proteomes" id="UP000799438">
    <property type="component" value="Unassembled WGS sequence"/>
</dbReference>
<feature type="compositionally biased region" description="Acidic residues" evidence="1">
    <location>
        <begin position="56"/>
        <end position="74"/>
    </location>
</feature>
<dbReference type="AlphaFoldDB" id="A0A6A6BP23"/>
<feature type="region of interest" description="Disordered" evidence="1">
    <location>
        <begin position="1"/>
        <end position="131"/>
    </location>
</feature>
<dbReference type="OrthoDB" id="5399183at2759"/>
<evidence type="ECO:0000313" key="2">
    <source>
        <dbReference type="EMBL" id="KAF2145015.1"/>
    </source>
</evidence>
<feature type="region of interest" description="Disordered" evidence="1">
    <location>
        <begin position="593"/>
        <end position="629"/>
    </location>
</feature>
<evidence type="ECO:0000256" key="1">
    <source>
        <dbReference type="SAM" id="MobiDB-lite"/>
    </source>
</evidence>
<feature type="compositionally biased region" description="Basic and acidic residues" evidence="1">
    <location>
        <begin position="360"/>
        <end position="385"/>
    </location>
</feature>
<feature type="region of interest" description="Disordered" evidence="1">
    <location>
        <begin position="357"/>
        <end position="460"/>
    </location>
</feature>
<protein>
    <submittedName>
        <fullName evidence="2">Uncharacterized protein</fullName>
    </submittedName>
</protein>